<accession>A0A182N2X4</accession>
<dbReference type="EnsemblMetazoa" id="ADIR001986-RA">
    <property type="protein sequence ID" value="ADIR001986-PA"/>
    <property type="gene ID" value="ADIR001986"/>
</dbReference>
<evidence type="ECO:0008006" key="3">
    <source>
        <dbReference type="Google" id="ProtNLM"/>
    </source>
</evidence>
<keyword evidence="2" id="KW-1185">Reference proteome</keyword>
<evidence type="ECO:0000313" key="2">
    <source>
        <dbReference type="Proteomes" id="UP000075884"/>
    </source>
</evidence>
<organism evidence="1 2">
    <name type="scientific">Anopheles dirus</name>
    <dbReference type="NCBI Taxonomy" id="7168"/>
    <lineage>
        <taxon>Eukaryota</taxon>
        <taxon>Metazoa</taxon>
        <taxon>Ecdysozoa</taxon>
        <taxon>Arthropoda</taxon>
        <taxon>Hexapoda</taxon>
        <taxon>Insecta</taxon>
        <taxon>Pterygota</taxon>
        <taxon>Neoptera</taxon>
        <taxon>Endopterygota</taxon>
        <taxon>Diptera</taxon>
        <taxon>Nematocera</taxon>
        <taxon>Culicoidea</taxon>
        <taxon>Culicidae</taxon>
        <taxon>Anophelinae</taxon>
        <taxon>Anopheles</taxon>
    </lineage>
</organism>
<dbReference type="Proteomes" id="UP000075884">
    <property type="component" value="Unassembled WGS sequence"/>
</dbReference>
<reference evidence="1" key="2">
    <citation type="submission" date="2020-05" db="UniProtKB">
        <authorList>
            <consortium name="EnsemblMetazoa"/>
        </authorList>
    </citation>
    <scope>IDENTIFICATION</scope>
    <source>
        <strain evidence="1">WRAIR2</strain>
    </source>
</reference>
<sequence>MHVNWTIRLLLRKLSPQDHERYDSFILPKLALEFTLKEIVEKLKSLFGTSIPTFCRRYNCLQTKQDDNEYYLDYSCKENKAYVDFKMSELTEERFKCVIYVLGKHFSRDAEICLRLINEMHETSNIRLSLIVDPILVKNGLVGYAVDYISTKTARVATTKSVIEGNKDIATLGLLFLLFIEIIKQHYQQTSKPSVKKHWKKHGISSKNSDNQPCYLTMKVLFCGAEQRGAEHRLQRDTGSDISIISHQTWITIGRLAVKSSSCRAQTETEDPLKLISELECNSTQSGIPEW</sequence>
<dbReference type="VEuPathDB" id="VectorBase:ADIR001986"/>
<protein>
    <recommendedName>
        <fullName evidence="3">Peptidase A2 domain-containing protein</fullName>
    </recommendedName>
</protein>
<reference evidence="2" key="1">
    <citation type="submission" date="2013-03" db="EMBL/GenBank/DDBJ databases">
        <title>The Genome Sequence of Anopheles dirus WRAIR2.</title>
        <authorList>
            <consortium name="The Broad Institute Genomics Platform"/>
            <person name="Neafsey D.E."/>
            <person name="Walton C."/>
            <person name="Walker B."/>
            <person name="Young S.K."/>
            <person name="Zeng Q."/>
            <person name="Gargeya S."/>
            <person name="Fitzgerald M."/>
            <person name="Haas B."/>
            <person name="Abouelleil A."/>
            <person name="Allen A.W."/>
            <person name="Alvarado L."/>
            <person name="Arachchi H.M."/>
            <person name="Berlin A.M."/>
            <person name="Chapman S.B."/>
            <person name="Gainer-Dewar J."/>
            <person name="Goldberg J."/>
            <person name="Griggs A."/>
            <person name="Gujja S."/>
            <person name="Hansen M."/>
            <person name="Howarth C."/>
            <person name="Imamovic A."/>
            <person name="Ireland A."/>
            <person name="Larimer J."/>
            <person name="McCowan C."/>
            <person name="Murphy C."/>
            <person name="Pearson M."/>
            <person name="Poon T.W."/>
            <person name="Priest M."/>
            <person name="Roberts A."/>
            <person name="Saif S."/>
            <person name="Shea T."/>
            <person name="Sisk P."/>
            <person name="Sykes S."/>
            <person name="Wortman J."/>
            <person name="Nusbaum C."/>
            <person name="Birren B."/>
        </authorList>
    </citation>
    <scope>NUCLEOTIDE SEQUENCE [LARGE SCALE GENOMIC DNA]</scope>
    <source>
        <strain evidence="2">WRAIR2</strain>
    </source>
</reference>
<proteinExistence type="predicted"/>
<dbReference type="STRING" id="7168.A0A182N2X4"/>
<evidence type="ECO:0000313" key="1">
    <source>
        <dbReference type="EnsemblMetazoa" id="ADIR001986-PA"/>
    </source>
</evidence>
<name>A0A182N2X4_9DIPT</name>
<dbReference type="AlphaFoldDB" id="A0A182N2X4"/>